<evidence type="ECO:0000313" key="2">
    <source>
        <dbReference type="Proteomes" id="UP001156441"/>
    </source>
</evidence>
<proteinExistence type="predicted"/>
<name>A0ABT2J113_9PSEU</name>
<keyword evidence="2" id="KW-1185">Reference proteome</keyword>
<organism evidence="1 2">
    <name type="scientific">Actinophytocola gossypii</name>
    <dbReference type="NCBI Taxonomy" id="2812003"/>
    <lineage>
        <taxon>Bacteria</taxon>
        <taxon>Bacillati</taxon>
        <taxon>Actinomycetota</taxon>
        <taxon>Actinomycetes</taxon>
        <taxon>Pseudonocardiales</taxon>
        <taxon>Pseudonocardiaceae</taxon>
    </lineage>
</organism>
<comment type="caution">
    <text evidence="1">The sequence shown here is derived from an EMBL/GenBank/DDBJ whole genome shotgun (WGS) entry which is preliminary data.</text>
</comment>
<sequence length="349" mass="36269">MSLDVNAENATSGGRIVDTIWQCAQDFDNPSDWVFDGFALGLDVLGFVANPLGTLVGGGIGWLIEHVSFLKEPLDDLAGDPGAINVVAATWDEVARACAKVGADYERIATSETKTWKGESGDAYRTAAAEVAAQVKALEGAASAVVTGVRGSGVLVASVRGIIRDMIADVVAEFLIAAATALATSWCSFGASVAAFTGWAVGRAAATAGKIAGKVSKLLMKLAQAIRKFDNLKGASDALAKASIAIGRKAKSVGRAIGSNRGAVNQIDGAVRSANDSIRNAVTFGSSRLQDAAARVDDFMAPRGRDGFADTVRPVQLGRTGASEAFKEGANWDENFDQAQQQVQSEEQK</sequence>
<dbReference type="Gene3D" id="1.20.1260.20">
    <property type="entry name" value="PPE superfamily"/>
    <property type="match status" value="1"/>
</dbReference>
<reference evidence="1 2" key="1">
    <citation type="submission" date="2021-02" db="EMBL/GenBank/DDBJ databases">
        <title>Actinophytocola xerophila sp. nov., isolated from soil of cotton cropping field.</title>
        <authorList>
            <person name="Huang R."/>
            <person name="Chen X."/>
            <person name="Ge X."/>
            <person name="Liu W."/>
        </authorList>
    </citation>
    <scope>NUCLEOTIDE SEQUENCE [LARGE SCALE GENOMIC DNA]</scope>
    <source>
        <strain evidence="1 2">S1-96</strain>
    </source>
</reference>
<dbReference type="InterPro" id="IPR036689">
    <property type="entry name" value="ESAT-6-like_sf"/>
</dbReference>
<protein>
    <submittedName>
        <fullName evidence="1">Uncharacterized protein</fullName>
    </submittedName>
</protein>
<dbReference type="EMBL" id="JAFFZE010000001">
    <property type="protein sequence ID" value="MCT2581547.1"/>
    <property type="molecule type" value="Genomic_DNA"/>
</dbReference>
<dbReference type="InterPro" id="IPR038332">
    <property type="entry name" value="PPE_sf"/>
</dbReference>
<dbReference type="Proteomes" id="UP001156441">
    <property type="component" value="Unassembled WGS sequence"/>
</dbReference>
<accession>A0ABT2J113</accession>
<evidence type="ECO:0000313" key="1">
    <source>
        <dbReference type="EMBL" id="MCT2581547.1"/>
    </source>
</evidence>
<dbReference type="RefSeq" id="WP_260188904.1">
    <property type="nucleotide sequence ID" value="NZ_JAFFZE010000001.1"/>
</dbReference>
<gene>
    <name evidence="1" type="ORF">JT362_00240</name>
</gene>
<dbReference type="SUPFAM" id="SSF140453">
    <property type="entry name" value="EsxAB dimer-like"/>
    <property type="match status" value="1"/>
</dbReference>